<evidence type="ECO:0000256" key="12">
    <source>
        <dbReference type="ARBA" id="ARBA00023012"/>
    </source>
</evidence>
<evidence type="ECO:0000256" key="13">
    <source>
        <dbReference type="ARBA" id="ARBA00023136"/>
    </source>
</evidence>
<dbReference type="EC" id="2.7.13.3" evidence="3"/>
<dbReference type="PROSITE" id="PS50109">
    <property type="entry name" value="HIS_KIN"/>
    <property type="match status" value="1"/>
</dbReference>
<evidence type="ECO:0000313" key="17">
    <source>
        <dbReference type="EMBL" id="RST61193.1"/>
    </source>
</evidence>
<accession>A0A429XDZ3</accession>
<dbReference type="SMART" id="SM00388">
    <property type="entry name" value="HisKA"/>
    <property type="match status" value="1"/>
</dbReference>
<dbReference type="PRINTS" id="PR00344">
    <property type="entry name" value="BCTRLSENSOR"/>
</dbReference>
<dbReference type="SUPFAM" id="SSF47384">
    <property type="entry name" value="Homodimeric domain of signal transducing histidine kinase"/>
    <property type="match status" value="1"/>
</dbReference>
<keyword evidence="9 17" id="KW-0418">Kinase</keyword>
<keyword evidence="8" id="KW-0547">Nucleotide-binding</keyword>
<dbReference type="Gene3D" id="1.10.287.130">
    <property type="match status" value="1"/>
</dbReference>
<comment type="catalytic activity">
    <reaction evidence="1">
        <text>ATP + protein L-histidine = ADP + protein N-phospho-L-histidine.</text>
        <dbReference type="EC" id="2.7.13.3"/>
    </reaction>
</comment>
<dbReference type="CDD" id="cd00075">
    <property type="entry name" value="HATPase"/>
    <property type="match status" value="1"/>
</dbReference>
<evidence type="ECO:0000256" key="6">
    <source>
        <dbReference type="ARBA" id="ARBA00022679"/>
    </source>
</evidence>
<evidence type="ECO:0000313" key="18">
    <source>
        <dbReference type="Proteomes" id="UP000287296"/>
    </source>
</evidence>
<dbReference type="SUPFAM" id="SSF55874">
    <property type="entry name" value="ATPase domain of HSP90 chaperone/DNA topoisomerase II/histidine kinase"/>
    <property type="match status" value="1"/>
</dbReference>
<keyword evidence="13 15" id="KW-0472">Membrane</keyword>
<keyword evidence="7 15" id="KW-0812">Transmembrane</keyword>
<keyword evidence="5" id="KW-0597">Phosphoprotein</keyword>
<reference evidence="17 18" key="1">
    <citation type="submission" date="2018-12" db="EMBL/GenBank/DDBJ databases">
        <authorList>
            <person name="Sun L."/>
            <person name="Chen Z."/>
        </authorList>
    </citation>
    <scope>NUCLEOTIDE SEQUENCE [LARGE SCALE GENOMIC DNA]</scope>
    <source>
        <strain evidence="17 18">LMG 29736</strain>
    </source>
</reference>
<evidence type="ECO:0000256" key="3">
    <source>
        <dbReference type="ARBA" id="ARBA00012438"/>
    </source>
</evidence>
<evidence type="ECO:0000256" key="14">
    <source>
        <dbReference type="SAM" id="Coils"/>
    </source>
</evidence>
<keyword evidence="6" id="KW-0808">Transferase</keyword>
<evidence type="ECO:0000256" key="8">
    <source>
        <dbReference type="ARBA" id="ARBA00022741"/>
    </source>
</evidence>
<dbReference type="InterPro" id="IPR050398">
    <property type="entry name" value="HssS/ArlS-like"/>
</dbReference>
<feature type="transmembrane region" description="Helical" evidence="15">
    <location>
        <begin position="167"/>
        <end position="189"/>
    </location>
</feature>
<protein>
    <recommendedName>
        <fullName evidence="3">histidine kinase</fullName>
        <ecNumber evidence="3">2.7.13.3</ecNumber>
    </recommendedName>
</protein>
<evidence type="ECO:0000259" key="16">
    <source>
        <dbReference type="PROSITE" id="PS50109"/>
    </source>
</evidence>
<feature type="domain" description="Histidine kinase" evidence="16">
    <location>
        <begin position="253"/>
        <end position="462"/>
    </location>
</feature>
<evidence type="ECO:0000256" key="15">
    <source>
        <dbReference type="SAM" id="Phobius"/>
    </source>
</evidence>
<evidence type="ECO:0000256" key="4">
    <source>
        <dbReference type="ARBA" id="ARBA00022475"/>
    </source>
</evidence>
<dbReference type="InterPro" id="IPR036097">
    <property type="entry name" value="HisK_dim/P_sf"/>
</dbReference>
<evidence type="ECO:0000256" key="1">
    <source>
        <dbReference type="ARBA" id="ARBA00000085"/>
    </source>
</evidence>
<dbReference type="InterPro" id="IPR003594">
    <property type="entry name" value="HATPase_dom"/>
</dbReference>
<dbReference type="InterPro" id="IPR036890">
    <property type="entry name" value="HATPase_C_sf"/>
</dbReference>
<keyword evidence="10" id="KW-0067">ATP-binding</keyword>
<feature type="coiled-coil region" evidence="14">
    <location>
        <begin position="226"/>
        <end position="253"/>
    </location>
</feature>
<dbReference type="AlphaFoldDB" id="A0A429XDZ3"/>
<dbReference type="GO" id="GO:0005524">
    <property type="term" value="F:ATP binding"/>
    <property type="evidence" value="ECO:0007669"/>
    <property type="project" value="UniProtKB-KW"/>
</dbReference>
<evidence type="ECO:0000256" key="5">
    <source>
        <dbReference type="ARBA" id="ARBA00022553"/>
    </source>
</evidence>
<dbReference type="GO" id="GO:0005886">
    <property type="term" value="C:plasma membrane"/>
    <property type="evidence" value="ECO:0007669"/>
    <property type="project" value="UniProtKB-SubCell"/>
</dbReference>
<evidence type="ECO:0000256" key="2">
    <source>
        <dbReference type="ARBA" id="ARBA00004651"/>
    </source>
</evidence>
<evidence type="ECO:0000256" key="11">
    <source>
        <dbReference type="ARBA" id="ARBA00022989"/>
    </source>
</evidence>
<dbReference type="CDD" id="cd00082">
    <property type="entry name" value="HisKA"/>
    <property type="match status" value="1"/>
</dbReference>
<dbReference type="EMBL" id="QYTW02000002">
    <property type="protein sequence ID" value="RST61193.1"/>
    <property type="molecule type" value="Genomic_DNA"/>
</dbReference>
<evidence type="ECO:0000256" key="9">
    <source>
        <dbReference type="ARBA" id="ARBA00022777"/>
    </source>
</evidence>
<dbReference type="InterPro" id="IPR005467">
    <property type="entry name" value="His_kinase_dom"/>
</dbReference>
<gene>
    <name evidence="17" type="ORF">D5F11_003865</name>
</gene>
<keyword evidence="14" id="KW-0175">Coiled coil</keyword>
<dbReference type="Pfam" id="PF00512">
    <property type="entry name" value="HisKA"/>
    <property type="match status" value="1"/>
</dbReference>
<organism evidence="17 18">
    <name type="scientific">Siminovitchia terrae</name>
    <name type="common">Bacillus terrae</name>
    <dbReference type="NCBI Taxonomy" id="1914933"/>
    <lineage>
        <taxon>Bacteria</taxon>
        <taxon>Bacillati</taxon>
        <taxon>Bacillota</taxon>
        <taxon>Bacilli</taxon>
        <taxon>Bacillales</taxon>
        <taxon>Bacillaceae</taxon>
        <taxon>Siminovitchia</taxon>
    </lineage>
</organism>
<dbReference type="GO" id="GO:0000155">
    <property type="term" value="F:phosphorelay sensor kinase activity"/>
    <property type="evidence" value="ECO:0007669"/>
    <property type="project" value="InterPro"/>
</dbReference>
<proteinExistence type="predicted"/>
<evidence type="ECO:0000256" key="7">
    <source>
        <dbReference type="ARBA" id="ARBA00022692"/>
    </source>
</evidence>
<evidence type="ECO:0000256" key="10">
    <source>
        <dbReference type="ARBA" id="ARBA00022840"/>
    </source>
</evidence>
<comment type="subcellular location">
    <subcellularLocation>
        <location evidence="2">Cell membrane</location>
        <topology evidence="2">Multi-pass membrane protein</topology>
    </subcellularLocation>
</comment>
<dbReference type="SMART" id="SM00387">
    <property type="entry name" value="HATPase_c"/>
    <property type="match status" value="1"/>
</dbReference>
<keyword evidence="4" id="KW-1003">Cell membrane</keyword>
<dbReference type="Pfam" id="PF02518">
    <property type="entry name" value="HATPase_c"/>
    <property type="match status" value="1"/>
</dbReference>
<name>A0A429XDZ3_SIMTE</name>
<dbReference type="Gene3D" id="3.30.565.10">
    <property type="entry name" value="Histidine kinase-like ATPase, C-terminal domain"/>
    <property type="match status" value="1"/>
</dbReference>
<dbReference type="InterPro" id="IPR003661">
    <property type="entry name" value="HisK_dim/P_dom"/>
</dbReference>
<keyword evidence="11 15" id="KW-1133">Transmembrane helix</keyword>
<dbReference type="PANTHER" id="PTHR45528:SF1">
    <property type="entry name" value="SENSOR HISTIDINE KINASE CPXA"/>
    <property type="match status" value="1"/>
</dbReference>
<keyword evidence="12" id="KW-0902">Two-component regulatory system</keyword>
<sequence>MIEVKWKLTIRYLISVLSIVFIVIFLNTFILIGMLFYQQKHGIDEVTENSGEAFTRGFNKYISLENGEPVVSEEGIEALRVFGGWIQILDQNGQVQSSYLAPEDLSTHYSPMELIHKYKYMDDELNTYFIGEFESYSYLIGVPDSKEERFIFMMDPKTVFSYATKSLLAIVIVDLFIAMLVGLLFSTVLTKPVSNIIDRISQLKKRNFTVQETKRPGIYKPVFSNLNDVSQTLQAHEEERLKLEKMRDEWISNVSHDLKTPLASIQGYAELLRDQDVSQLERLEYSEVIERQSIYMKDLLDDFNLTMRLRNQEMPLTLQETRLESFVREIVIDLLNDPQFGQYEISFISDSPDLKWNIDRHLMKRAILNFVYNALIHNDENIAVTIRINTDSLTIEDNGKGIPADDLEQIFERYYRGTNTGNIRGTGLGMAISRDIIEAHGGKVSLTSKIDIGTTVEIRLNE</sequence>
<dbReference type="InterPro" id="IPR004358">
    <property type="entry name" value="Sig_transdc_His_kin-like_C"/>
</dbReference>
<dbReference type="OrthoDB" id="368131at2"/>
<feature type="transmembrane region" description="Helical" evidence="15">
    <location>
        <begin position="12"/>
        <end position="37"/>
    </location>
</feature>
<dbReference type="PANTHER" id="PTHR45528">
    <property type="entry name" value="SENSOR HISTIDINE KINASE CPXA"/>
    <property type="match status" value="1"/>
</dbReference>
<dbReference type="Proteomes" id="UP000287296">
    <property type="component" value="Unassembled WGS sequence"/>
</dbReference>
<comment type="caution">
    <text evidence="17">The sequence shown here is derived from an EMBL/GenBank/DDBJ whole genome shotgun (WGS) entry which is preliminary data.</text>
</comment>